<reference evidence="1 2" key="1">
    <citation type="submission" date="2009-09" db="EMBL/GenBank/DDBJ databases">
        <authorList>
            <person name="Weinstock G."/>
            <person name="Sodergren E."/>
            <person name="Clifton S."/>
            <person name="Fulton L."/>
            <person name="Fulton B."/>
            <person name="Courtney L."/>
            <person name="Fronick C."/>
            <person name="Harrison M."/>
            <person name="Strong C."/>
            <person name="Farmer C."/>
            <person name="Delahaunty K."/>
            <person name="Markovic C."/>
            <person name="Hall O."/>
            <person name="Minx P."/>
            <person name="Tomlinson C."/>
            <person name="Mitreva M."/>
            <person name="Nelson J."/>
            <person name="Hou S."/>
            <person name="Wollam A."/>
            <person name="Pepin K.H."/>
            <person name="Johnson M."/>
            <person name="Bhonagiri V."/>
            <person name="Nash W.E."/>
            <person name="Warren W."/>
            <person name="Chinwalla A."/>
            <person name="Mardis E.R."/>
            <person name="Wilson R.K."/>
        </authorList>
    </citation>
    <scope>NUCLEOTIDE SEQUENCE [LARGE SCALE GENOMIC DNA]</scope>
    <source>
        <strain evidence="1 2">F0319</strain>
    </source>
</reference>
<name>C9MRU4_9BACT</name>
<sequence>MWYPFVQKEPYKLASGRHPSPWGAGRGFQTGRLSLLCGIHFNQSR</sequence>
<organism evidence="1 2">
    <name type="scientific">Prevotella veroralis F0319</name>
    <dbReference type="NCBI Taxonomy" id="649761"/>
    <lineage>
        <taxon>Bacteria</taxon>
        <taxon>Pseudomonadati</taxon>
        <taxon>Bacteroidota</taxon>
        <taxon>Bacteroidia</taxon>
        <taxon>Bacteroidales</taxon>
        <taxon>Prevotellaceae</taxon>
        <taxon>Prevotella</taxon>
    </lineage>
</organism>
<dbReference type="AlphaFoldDB" id="C9MRU4"/>
<protein>
    <submittedName>
        <fullName evidence="1">Uncharacterized protein</fullName>
    </submittedName>
</protein>
<accession>C9MRU4</accession>
<dbReference type="Proteomes" id="UP000003327">
    <property type="component" value="Unassembled WGS sequence"/>
</dbReference>
<evidence type="ECO:0000313" key="1">
    <source>
        <dbReference type="EMBL" id="EEX17772.1"/>
    </source>
</evidence>
<dbReference type="HOGENOM" id="CLU_3203721_0_0_10"/>
<evidence type="ECO:0000313" key="2">
    <source>
        <dbReference type="Proteomes" id="UP000003327"/>
    </source>
</evidence>
<proteinExistence type="predicted"/>
<dbReference type="EMBL" id="ACVA01000056">
    <property type="protein sequence ID" value="EEX17772.1"/>
    <property type="molecule type" value="Genomic_DNA"/>
</dbReference>
<comment type="caution">
    <text evidence="1">The sequence shown here is derived from an EMBL/GenBank/DDBJ whole genome shotgun (WGS) entry which is preliminary data.</text>
</comment>
<keyword evidence="2" id="KW-1185">Reference proteome</keyword>
<gene>
    <name evidence="1" type="ORF">HMPREF0973_02357</name>
</gene>